<feature type="region of interest" description="Disordered" evidence="1">
    <location>
        <begin position="1"/>
        <end position="26"/>
    </location>
</feature>
<sequence length="172" mass="18710">MAPGTYASRNEGDSSEPVTAPGYPPWSEAAHTLDILGPMKSQQTAQTMKPATAAKKLGVYLRATPAEFQEGTVSRTELAALQTDPPEWLRELRRNGPHPRPVVAAKLGVSISGLARGGITEALTTEQIDALKAENPEWLQKERATQAEVRKEAARLKKRNAEQQEQSSPTRS</sequence>
<reference evidence="2 3" key="1">
    <citation type="journal article" date="2019" name="Int. J. Syst. Evol. Microbiol.">
        <title>The Global Catalogue of Microorganisms (GCM) 10K type strain sequencing project: providing services to taxonomists for standard genome sequencing and annotation.</title>
        <authorList>
            <consortium name="The Broad Institute Genomics Platform"/>
            <consortium name="The Broad Institute Genome Sequencing Center for Infectious Disease"/>
            <person name="Wu L."/>
            <person name="Ma J."/>
        </authorList>
    </citation>
    <scope>NUCLEOTIDE SEQUENCE [LARGE SCALE GENOMIC DNA]</scope>
    <source>
        <strain evidence="2 3">JCM 6307</strain>
    </source>
</reference>
<feature type="region of interest" description="Disordered" evidence="1">
    <location>
        <begin position="136"/>
        <end position="172"/>
    </location>
</feature>
<proteinExistence type="predicted"/>
<accession>A0ABN3MUP2</accession>
<dbReference type="Pfam" id="PF19460">
    <property type="entry name" value="DUF5997"/>
    <property type="match status" value="1"/>
</dbReference>
<dbReference type="InterPro" id="IPR046039">
    <property type="entry name" value="DUF5997"/>
</dbReference>
<name>A0ABN3MUP2_9ACTN</name>
<dbReference type="EMBL" id="BAAATA010000044">
    <property type="protein sequence ID" value="GAA2508452.1"/>
    <property type="molecule type" value="Genomic_DNA"/>
</dbReference>
<evidence type="ECO:0000313" key="2">
    <source>
        <dbReference type="EMBL" id="GAA2508452.1"/>
    </source>
</evidence>
<protein>
    <submittedName>
        <fullName evidence="2">DUF5997 family protein</fullName>
    </submittedName>
</protein>
<comment type="caution">
    <text evidence="2">The sequence shown here is derived from an EMBL/GenBank/DDBJ whole genome shotgun (WGS) entry which is preliminary data.</text>
</comment>
<organism evidence="2 3">
    <name type="scientific">Streptomyces thermolineatus</name>
    <dbReference type="NCBI Taxonomy" id="44033"/>
    <lineage>
        <taxon>Bacteria</taxon>
        <taxon>Bacillati</taxon>
        <taxon>Actinomycetota</taxon>
        <taxon>Actinomycetes</taxon>
        <taxon>Kitasatosporales</taxon>
        <taxon>Streptomycetaceae</taxon>
        <taxon>Streptomyces</taxon>
    </lineage>
</organism>
<gene>
    <name evidence="2" type="ORF">GCM10010406_51220</name>
</gene>
<dbReference type="Proteomes" id="UP001501358">
    <property type="component" value="Unassembled WGS sequence"/>
</dbReference>
<feature type="compositionally biased region" description="Basic and acidic residues" evidence="1">
    <location>
        <begin position="136"/>
        <end position="162"/>
    </location>
</feature>
<evidence type="ECO:0000256" key="1">
    <source>
        <dbReference type="SAM" id="MobiDB-lite"/>
    </source>
</evidence>
<evidence type="ECO:0000313" key="3">
    <source>
        <dbReference type="Proteomes" id="UP001501358"/>
    </source>
</evidence>
<feature type="compositionally biased region" description="Polar residues" evidence="1">
    <location>
        <begin position="163"/>
        <end position="172"/>
    </location>
</feature>
<keyword evidence="3" id="KW-1185">Reference proteome</keyword>